<gene>
    <name evidence="2" type="ORF">KI387_035611</name>
</gene>
<accession>A0AA38L057</accession>
<feature type="compositionally biased region" description="Basic residues" evidence="1">
    <location>
        <begin position="43"/>
        <end position="57"/>
    </location>
</feature>
<feature type="non-terminal residue" evidence="2">
    <location>
        <position position="1"/>
    </location>
</feature>
<dbReference type="AlphaFoldDB" id="A0AA38L057"/>
<dbReference type="Proteomes" id="UP000824469">
    <property type="component" value="Unassembled WGS sequence"/>
</dbReference>
<dbReference type="EMBL" id="JAHRHJ020000007">
    <property type="protein sequence ID" value="KAH9307700.1"/>
    <property type="molecule type" value="Genomic_DNA"/>
</dbReference>
<evidence type="ECO:0000313" key="2">
    <source>
        <dbReference type="EMBL" id="KAH9307700.1"/>
    </source>
</evidence>
<evidence type="ECO:0000313" key="3">
    <source>
        <dbReference type="Proteomes" id="UP000824469"/>
    </source>
</evidence>
<organism evidence="2 3">
    <name type="scientific">Taxus chinensis</name>
    <name type="common">Chinese yew</name>
    <name type="synonym">Taxus wallichiana var. chinensis</name>
    <dbReference type="NCBI Taxonomy" id="29808"/>
    <lineage>
        <taxon>Eukaryota</taxon>
        <taxon>Viridiplantae</taxon>
        <taxon>Streptophyta</taxon>
        <taxon>Embryophyta</taxon>
        <taxon>Tracheophyta</taxon>
        <taxon>Spermatophyta</taxon>
        <taxon>Pinopsida</taxon>
        <taxon>Pinidae</taxon>
        <taxon>Conifers II</taxon>
        <taxon>Cupressales</taxon>
        <taxon>Taxaceae</taxon>
        <taxon>Taxus</taxon>
    </lineage>
</organism>
<protein>
    <submittedName>
        <fullName evidence="2">Uncharacterized protein</fullName>
    </submittedName>
</protein>
<reference evidence="2 3" key="1">
    <citation type="journal article" date="2021" name="Nat. Plants">
        <title>The Taxus genome provides insights into paclitaxel biosynthesis.</title>
        <authorList>
            <person name="Xiong X."/>
            <person name="Gou J."/>
            <person name="Liao Q."/>
            <person name="Li Y."/>
            <person name="Zhou Q."/>
            <person name="Bi G."/>
            <person name="Li C."/>
            <person name="Du R."/>
            <person name="Wang X."/>
            <person name="Sun T."/>
            <person name="Guo L."/>
            <person name="Liang H."/>
            <person name="Lu P."/>
            <person name="Wu Y."/>
            <person name="Zhang Z."/>
            <person name="Ro D.K."/>
            <person name="Shang Y."/>
            <person name="Huang S."/>
            <person name="Yan J."/>
        </authorList>
    </citation>
    <scope>NUCLEOTIDE SEQUENCE [LARGE SCALE GENOMIC DNA]</scope>
    <source>
        <strain evidence="2">Ta-2019</strain>
    </source>
</reference>
<feature type="region of interest" description="Disordered" evidence="1">
    <location>
        <begin position="1"/>
        <end position="78"/>
    </location>
</feature>
<evidence type="ECO:0000256" key="1">
    <source>
        <dbReference type="SAM" id="MobiDB-lite"/>
    </source>
</evidence>
<name>A0AA38L057_TAXCH</name>
<feature type="non-terminal residue" evidence="2">
    <location>
        <position position="78"/>
    </location>
</feature>
<sequence length="78" mass="8334">RHAPTRTGPSRTRSCATTTQAHDRPPPPRNGTGPTVSLDTHQHGKRSAPHAQRHTRAGTHWPRQFVPGSSGQSGAKGT</sequence>
<feature type="compositionally biased region" description="Polar residues" evidence="1">
    <location>
        <begin position="7"/>
        <end position="20"/>
    </location>
</feature>
<feature type="compositionally biased region" description="Polar residues" evidence="1">
    <location>
        <begin position="67"/>
        <end position="78"/>
    </location>
</feature>
<proteinExistence type="predicted"/>
<keyword evidence="3" id="KW-1185">Reference proteome</keyword>
<comment type="caution">
    <text evidence="2">The sequence shown here is derived from an EMBL/GenBank/DDBJ whole genome shotgun (WGS) entry which is preliminary data.</text>
</comment>